<evidence type="ECO:0000313" key="3">
    <source>
        <dbReference type="Proteomes" id="UP000574390"/>
    </source>
</evidence>
<evidence type="ECO:0000313" key="2">
    <source>
        <dbReference type="EMBL" id="KAF4720885.1"/>
    </source>
</evidence>
<evidence type="ECO:0000259" key="1">
    <source>
        <dbReference type="Pfam" id="PF01541"/>
    </source>
</evidence>
<organism evidence="2 3">
    <name type="scientific">Perkinsus olseni</name>
    <name type="common">Perkinsus atlanticus</name>
    <dbReference type="NCBI Taxonomy" id="32597"/>
    <lineage>
        <taxon>Eukaryota</taxon>
        <taxon>Sar</taxon>
        <taxon>Alveolata</taxon>
        <taxon>Perkinsozoa</taxon>
        <taxon>Perkinsea</taxon>
        <taxon>Perkinsida</taxon>
        <taxon>Perkinsidae</taxon>
        <taxon>Perkinsus</taxon>
    </lineage>
</organism>
<dbReference type="EMBL" id="JABANM010021644">
    <property type="protein sequence ID" value="KAF4720885.1"/>
    <property type="molecule type" value="Genomic_DNA"/>
</dbReference>
<proteinExistence type="predicted"/>
<feature type="non-terminal residue" evidence="2">
    <location>
        <position position="107"/>
    </location>
</feature>
<dbReference type="Proteomes" id="UP000574390">
    <property type="component" value="Unassembled WGS sequence"/>
</dbReference>
<comment type="caution">
    <text evidence="2">The sequence shown here is derived from an EMBL/GenBank/DDBJ whole genome shotgun (WGS) entry which is preliminary data.</text>
</comment>
<dbReference type="AlphaFoldDB" id="A0A7J6RJQ8"/>
<feature type="non-terminal residue" evidence="2">
    <location>
        <position position="1"/>
    </location>
</feature>
<reference evidence="2 3" key="1">
    <citation type="submission" date="2020-04" db="EMBL/GenBank/DDBJ databases">
        <title>Perkinsus olseni comparative genomics.</title>
        <authorList>
            <person name="Bogema D.R."/>
        </authorList>
    </citation>
    <scope>NUCLEOTIDE SEQUENCE [LARGE SCALE GENOMIC DNA]</scope>
    <source>
        <strain evidence="2">ATCC PRA-205</strain>
    </source>
</reference>
<gene>
    <name evidence="2" type="ORF">FOZ62_020636</name>
</gene>
<dbReference type="InterPro" id="IPR035901">
    <property type="entry name" value="GIY-YIG_endonuc_sf"/>
</dbReference>
<feature type="domain" description="GIY-YIG" evidence="1">
    <location>
        <begin position="12"/>
        <end position="48"/>
    </location>
</feature>
<sequence length="107" mass="12792">PRDIPVPHDIAGYIYLIVSIKEPQVSYIGQTRRLARRLENHNKGLKAYVVGFDHTTDKAYNRRCREQVEHAWDYTSRRFHRSPTPQQVLDSWETTYNNQLRHQYPNL</sequence>
<dbReference type="Pfam" id="PF01541">
    <property type="entry name" value="GIY-YIG"/>
    <property type="match status" value="1"/>
</dbReference>
<protein>
    <recommendedName>
        <fullName evidence="1">GIY-YIG domain-containing protein</fullName>
    </recommendedName>
</protein>
<name>A0A7J6RJQ8_PEROL</name>
<dbReference type="InterPro" id="IPR000305">
    <property type="entry name" value="GIY-YIG_endonuc"/>
</dbReference>
<dbReference type="Gene3D" id="3.40.1440.10">
    <property type="entry name" value="GIY-YIG endonuclease"/>
    <property type="match status" value="1"/>
</dbReference>
<accession>A0A7J6RJQ8</accession>